<dbReference type="GO" id="GO:0005737">
    <property type="term" value="C:cytoplasm"/>
    <property type="evidence" value="ECO:0007669"/>
    <property type="project" value="UniProtKB-SubCell"/>
</dbReference>
<dbReference type="AlphaFoldDB" id="A0A5E8CJD2"/>
<keyword evidence="4 5" id="KW-0175">Coiled coil</keyword>
<dbReference type="GO" id="GO:1990116">
    <property type="term" value="P:ribosome-associated ubiquitin-dependent protein catabolic process"/>
    <property type="evidence" value="ECO:0007669"/>
    <property type="project" value="TreeGrafter"/>
</dbReference>
<evidence type="ECO:0000256" key="5">
    <source>
        <dbReference type="SAM" id="Coils"/>
    </source>
</evidence>
<evidence type="ECO:0000259" key="6">
    <source>
        <dbReference type="Pfam" id="PF05670"/>
    </source>
</evidence>
<gene>
    <name evidence="8" type="ORF">CPAV1605_454</name>
</gene>
<dbReference type="GO" id="GO:0000049">
    <property type="term" value="F:tRNA binding"/>
    <property type="evidence" value="ECO:0007669"/>
    <property type="project" value="TreeGrafter"/>
</dbReference>
<accession>A0A5E8CJD2</accession>
<evidence type="ECO:0000256" key="1">
    <source>
        <dbReference type="ARBA" id="ARBA00004496"/>
    </source>
</evidence>
<evidence type="ECO:0000256" key="2">
    <source>
        <dbReference type="ARBA" id="ARBA00008318"/>
    </source>
</evidence>
<dbReference type="InterPro" id="IPR021846">
    <property type="entry name" value="NFACT-C"/>
</dbReference>
<comment type="subcellular location">
    <subcellularLocation>
        <location evidence="1">Cytoplasm</location>
    </subcellularLocation>
</comment>
<dbReference type="EMBL" id="CABVLZ010000002">
    <property type="protein sequence ID" value="VVU94729.1"/>
    <property type="molecule type" value="Genomic_DNA"/>
</dbReference>
<evidence type="ECO:0000259" key="7">
    <source>
        <dbReference type="Pfam" id="PF11923"/>
    </source>
</evidence>
<dbReference type="Pfam" id="PF05833">
    <property type="entry name" value="NFACT_N"/>
    <property type="match status" value="1"/>
</dbReference>
<dbReference type="PANTHER" id="PTHR15239">
    <property type="entry name" value="NUCLEAR EXPORT MEDIATOR FACTOR NEMF"/>
    <property type="match status" value="1"/>
</dbReference>
<protein>
    <submittedName>
        <fullName evidence="8">Fibronectin-binding protein A N-terminus (FbpA)</fullName>
    </submittedName>
</protein>
<dbReference type="PANTHER" id="PTHR15239:SF6">
    <property type="entry name" value="RIBOSOME QUALITY CONTROL COMPLEX SUBUNIT NEMF"/>
    <property type="match status" value="1"/>
</dbReference>
<dbReference type="InterPro" id="IPR051608">
    <property type="entry name" value="RQC_Subunit_NEMF"/>
</dbReference>
<dbReference type="GO" id="GO:0072344">
    <property type="term" value="P:rescue of stalled ribosome"/>
    <property type="evidence" value="ECO:0007669"/>
    <property type="project" value="TreeGrafter"/>
</dbReference>
<evidence type="ECO:0000256" key="4">
    <source>
        <dbReference type="ARBA" id="ARBA00023054"/>
    </source>
</evidence>
<dbReference type="Gene3D" id="2.30.310.10">
    <property type="entry name" value="ibrinogen binding protein from staphylococcus aureus domain"/>
    <property type="match status" value="1"/>
</dbReference>
<dbReference type="GO" id="GO:1990112">
    <property type="term" value="C:RQC complex"/>
    <property type="evidence" value="ECO:0007669"/>
    <property type="project" value="TreeGrafter"/>
</dbReference>
<dbReference type="Pfam" id="PF11923">
    <property type="entry name" value="NFACT-C"/>
    <property type="match status" value="1"/>
</dbReference>
<sequence length="697" mass="81052">MVKQKLNASDVFVLIKEFKTKLMNARVNNIYDINSRCFLLKLTSENKEKYFVLLDSNPQCPRFQITNQNFERRIIPSSFCTKLRKHLTNKKITNIRQLGSDRVIDIQFGSDNKFNLIMELYDSGNLILTDNSYKILTLVRRYSLEQEEEENLVIKVGVIYPTDQESLDINSITNQDIRSTIEKSFENGKKTSLRNIFISHNSPIVNLGKDIVFHCIHSLNWSPNKKITLEAALDFPIDNFLDLIKVTMEALNEATGYIIYKDETKQEPDDFVPLLYSHVSDKTYQEFPDLSTLLDTYFKSKVSIETKEVKKSIQKENKIEEEKNKIERLKENINNRLNEFEEKKNTNLEIANYLSQNLEEFNFLHTFDPDNYSNSNILEIDKRNKTCTYCPTGTEFKIKLDYTQNIWNNIKKFHSNKKQIKEKIIKTSKGGAQAIESMLKEQKKKDKKKKNIIADDLKEKLDNMEIKDLWFQKFRWFITSEGFLVLLGKDMHQNELLVKRYLNKNDIYLHSDTHGSGSCVIKNIIKSSDEIPSPISITQAASFIICHSKAWNYNSPDKAFWVYEHQVSKTPESGEYLPTGSFIIRGKKNYVITNLQLGLSFLFKKEGELIEQNLKENCKDNNVEWAIPIIAPYNALKDTKFKAKITPGKNKKGKAYKAIIDNFCSKKDALPIEKYLIRRVKDGADYLPSSIYFSFTA</sequence>
<feature type="domain" description="NFACT RNA-binding" evidence="6">
    <location>
        <begin position="473"/>
        <end position="586"/>
    </location>
</feature>
<dbReference type="Pfam" id="PF05670">
    <property type="entry name" value="NFACT-R_1"/>
    <property type="match status" value="1"/>
</dbReference>
<feature type="coiled-coil region" evidence="5">
    <location>
        <begin position="440"/>
        <end position="467"/>
    </location>
</feature>
<dbReference type="GO" id="GO:0043023">
    <property type="term" value="F:ribosomal large subunit binding"/>
    <property type="evidence" value="ECO:0007669"/>
    <property type="project" value="TreeGrafter"/>
</dbReference>
<evidence type="ECO:0000256" key="3">
    <source>
        <dbReference type="ARBA" id="ARBA00022490"/>
    </source>
</evidence>
<feature type="coiled-coil region" evidence="5">
    <location>
        <begin position="309"/>
        <end position="346"/>
    </location>
</feature>
<comment type="similarity">
    <text evidence="2">Belongs to the NEMF family.</text>
</comment>
<dbReference type="InterPro" id="IPR008532">
    <property type="entry name" value="NFACT_RNA-bd"/>
</dbReference>
<name>A0A5E8CJD2_9ZZZZ</name>
<proteinExistence type="inferred from homology"/>
<reference evidence="8" key="1">
    <citation type="submission" date="2019-09" db="EMBL/GenBank/DDBJ databases">
        <authorList>
            <person name="Needham M D."/>
        </authorList>
    </citation>
    <scope>NUCLEOTIDE SEQUENCE</scope>
</reference>
<keyword evidence="3" id="KW-0963">Cytoplasm</keyword>
<evidence type="ECO:0000313" key="8">
    <source>
        <dbReference type="EMBL" id="VVU94729.1"/>
    </source>
</evidence>
<organism evidence="8">
    <name type="scientific">seawater metagenome</name>
    <dbReference type="NCBI Taxonomy" id="1561972"/>
    <lineage>
        <taxon>unclassified sequences</taxon>
        <taxon>metagenomes</taxon>
        <taxon>ecological metagenomes</taxon>
    </lineage>
</organism>
<feature type="domain" description="NFACT protein C-terminal" evidence="7">
    <location>
        <begin position="617"/>
        <end position="681"/>
    </location>
</feature>